<dbReference type="PANTHER" id="PTHR19229:SF250">
    <property type="entry name" value="ABC TRANSPORTER DOMAIN-CONTAINING PROTEIN-RELATED"/>
    <property type="match status" value="1"/>
</dbReference>
<dbReference type="GO" id="GO:0140359">
    <property type="term" value="F:ABC-type transporter activity"/>
    <property type="evidence" value="ECO:0007669"/>
    <property type="project" value="InterPro"/>
</dbReference>
<dbReference type="GO" id="GO:0016020">
    <property type="term" value="C:membrane"/>
    <property type="evidence" value="ECO:0007669"/>
    <property type="project" value="InterPro"/>
</dbReference>
<dbReference type="AlphaFoldDB" id="A0A8S3YWM9"/>
<proteinExistence type="predicted"/>
<organism evidence="3 4">
    <name type="scientific">Candidula unifasciata</name>
    <dbReference type="NCBI Taxonomy" id="100452"/>
    <lineage>
        <taxon>Eukaryota</taxon>
        <taxon>Metazoa</taxon>
        <taxon>Spiralia</taxon>
        <taxon>Lophotrochozoa</taxon>
        <taxon>Mollusca</taxon>
        <taxon>Gastropoda</taxon>
        <taxon>Heterobranchia</taxon>
        <taxon>Euthyneura</taxon>
        <taxon>Panpulmonata</taxon>
        <taxon>Eupulmonata</taxon>
        <taxon>Stylommatophora</taxon>
        <taxon>Helicina</taxon>
        <taxon>Helicoidea</taxon>
        <taxon>Geomitridae</taxon>
        <taxon>Candidula</taxon>
    </lineage>
</organism>
<evidence type="ECO:0000259" key="1">
    <source>
        <dbReference type="Pfam" id="PF00005"/>
    </source>
</evidence>
<comment type="caution">
    <text evidence="3">The sequence shown here is derived from an EMBL/GenBank/DDBJ whole genome shotgun (WGS) entry which is preliminary data.</text>
</comment>
<protein>
    <recommendedName>
        <fullName evidence="5">ABC transporter domain-containing protein</fullName>
    </recommendedName>
</protein>
<name>A0A8S3YWM9_9EUPU</name>
<gene>
    <name evidence="3" type="ORF">CUNI_LOCUS7165</name>
</gene>
<accession>A0A8S3YWM9</accession>
<dbReference type="Pfam" id="PF00005">
    <property type="entry name" value="ABC_tran"/>
    <property type="match status" value="1"/>
</dbReference>
<evidence type="ECO:0000259" key="2">
    <source>
        <dbReference type="Pfam" id="PF23321"/>
    </source>
</evidence>
<dbReference type="Pfam" id="PF23321">
    <property type="entry name" value="R1_ABCA1"/>
    <property type="match status" value="1"/>
</dbReference>
<dbReference type="OrthoDB" id="6149293at2759"/>
<dbReference type="InterPro" id="IPR026082">
    <property type="entry name" value="ABCA"/>
</dbReference>
<evidence type="ECO:0000313" key="4">
    <source>
        <dbReference type="Proteomes" id="UP000678393"/>
    </source>
</evidence>
<feature type="non-terminal residue" evidence="3">
    <location>
        <position position="247"/>
    </location>
</feature>
<sequence>MICGMQTPTSGKIYVHGNKVLSGRATGPQIGYCSKKFSGLMPMLTGQETLFMFARLRGVAEFNLKRLVEIYLIAFHLDSVANRHASNYSDCERRRLSIACALIGEPTICLLCDPMYKLDSESREAVWRWLRKLKNMNKTIIIATDQLQEIGKHAAYIMILVEGNPVCVGTNKAIESICCKGYTLFAKMDPKNSTGSISLFYTMLREKFPNCQLFHGNQDLLHFHIPYEEDRLADLFETLENIKKNVK</sequence>
<evidence type="ECO:0000313" key="3">
    <source>
        <dbReference type="EMBL" id="CAG5121607.1"/>
    </source>
</evidence>
<dbReference type="GO" id="GO:0005524">
    <property type="term" value="F:ATP binding"/>
    <property type="evidence" value="ECO:0007669"/>
    <property type="project" value="InterPro"/>
</dbReference>
<dbReference type="EMBL" id="CAJHNH020001115">
    <property type="protein sequence ID" value="CAG5121607.1"/>
    <property type="molecule type" value="Genomic_DNA"/>
</dbReference>
<dbReference type="GO" id="GO:0016887">
    <property type="term" value="F:ATP hydrolysis activity"/>
    <property type="evidence" value="ECO:0007669"/>
    <property type="project" value="InterPro"/>
</dbReference>
<reference evidence="3" key="1">
    <citation type="submission" date="2021-04" db="EMBL/GenBank/DDBJ databases">
        <authorList>
            <consortium name="Molecular Ecology Group"/>
        </authorList>
    </citation>
    <scope>NUCLEOTIDE SEQUENCE</scope>
</reference>
<dbReference type="InterPro" id="IPR027417">
    <property type="entry name" value="P-loop_NTPase"/>
</dbReference>
<dbReference type="InterPro" id="IPR003439">
    <property type="entry name" value="ABC_transporter-like_ATP-bd"/>
</dbReference>
<dbReference type="Proteomes" id="UP000678393">
    <property type="component" value="Unassembled WGS sequence"/>
</dbReference>
<feature type="domain" description="ABCA1-4-like C-terminal R2 regulatory" evidence="2">
    <location>
        <begin position="180"/>
        <end position="246"/>
    </location>
</feature>
<keyword evidence="4" id="KW-1185">Reference proteome</keyword>
<dbReference type="SUPFAM" id="SSF52540">
    <property type="entry name" value="P-loop containing nucleoside triphosphate hydrolases"/>
    <property type="match status" value="1"/>
</dbReference>
<evidence type="ECO:0008006" key="5">
    <source>
        <dbReference type="Google" id="ProtNLM"/>
    </source>
</evidence>
<dbReference type="PANTHER" id="PTHR19229">
    <property type="entry name" value="ATP-BINDING CASSETTE TRANSPORTER SUBFAMILY A ABCA"/>
    <property type="match status" value="1"/>
</dbReference>
<dbReference type="InterPro" id="IPR056264">
    <property type="entry name" value="R2_ABCA1-4-like"/>
</dbReference>
<dbReference type="GO" id="GO:0005319">
    <property type="term" value="F:lipid transporter activity"/>
    <property type="evidence" value="ECO:0007669"/>
    <property type="project" value="TreeGrafter"/>
</dbReference>
<dbReference type="Gene3D" id="3.40.50.300">
    <property type="entry name" value="P-loop containing nucleotide triphosphate hydrolases"/>
    <property type="match status" value="1"/>
</dbReference>
<feature type="domain" description="ABC transporter" evidence="1">
    <location>
        <begin position="1"/>
        <end position="114"/>
    </location>
</feature>